<name>A0ABW5QJ11_9HYPH</name>
<dbReference type="EMBL" id="JBHUNP010000001">
    <property type="protein sequence ID" value="MFD2647526.1"/>
    <property type="molecule type" value="Genomic_DNA"/>
</dbReference>
<keyword evidence="3" id="KW-1185">Reference proteome</keyword>
<sequence>MPTLIRLVILLLFLAGLGYAGMIALVAFVEPTPKEVTVRIPTRDLLGGGEPALPGVQSQLPAPSQQAPAPAEPAEPPAQ</sequence>
<feature type="compositionally biased region" description="Pro residues" evidence="1">
    <location>
        <begin position="70"/>
        <end position="79"/>
    </location>
</feature>
<evidence type="ECO:0000313" key="3">
    <source>
        <dbReference type="Proteomes" id="UP001597521"/>
    </source>
</evidence>
<protein>
    <recommendedName>
        <fullName evidence="4">Histidine kinase</fullName>
    </recommendedName>
</protein>
<gene>
    <name evidence="2" type="ORF">ACFSX5_06960</name>
</gene>
<dbReference type="RefSeq" id="WP_386832549.1">
    <property type="nucleotide sequence ID" value="NZ_JBHUNP010000001.1"/>
</dbReference>
<comment type="caution">
    <text evidence="2">The sequence shown here is derived from an EMBL/GenBank/DDBJ whole genome shotgun (WGS) entry which is preliminary data.</text>
</comment>
<dbReference type="Proteomes" id="UP001597521">
    <property type="component" value="Unassembled WGS sequence"/>
</dbReference>
<feature type="region of interest" description="Disordered" evidence="1">
    <location>
        <begin position="43"/>
        <end position="79"/>
    </location>
</feature>
<feature type="compositionally biased region" description="Low complexity" evidence="1">
    <location>
        <begin position="57"/>
        <end position="69"/>
    </location>
</feature>
<proteinExistence type="predicted"/>
<organism evidence="2 3">
    <name type="scientific">Devosia albogilva</name>
    <dbReference type="NCBI Taxonomy" id="429726"/>
    <lineage>
        <taxon>Bacteria</taxon>
        <taxon>Pseudomonadati</taxon>
        <taxon>Pseudomonadota</taxon>
        <taxon>Alphaproteobacteria</taxon>
        <taxon>Hyphomicrobiales</taxon>
        <taxon>Devosiaceae</taxon>
        <taxon>Devosia</taxon>
    </lineage>
</organism>
<evidence type="ECO:0000256" key="1">
    <source>
        <dbReference type="SAM" id="MobiDB-lite"/>
    </source>
</evidence>
<accession>A0ABW5QJ11</accession>
<evidence type="ECO:0008006" key="4">
    <source>
        <dbReference type="Google" id="ProtNLM"/>
    </source>
</evidence>
<reference evidence="3" key="1">
    <citation type="journal article" date="2019" name="Int. J. Syst. Evol. Microbiol.">
        <title>The Global Catalogue of Microorganisms (GCM) 10K type strain sequencing project: providing services to taxonomists for standard genome sequencing and annotation.</title>
        <authorList>
            <consortium name="The Broad Institute Genomics Platform"/>
            <consortium name="The Broad Institute Genome Sequencing Center for Infectious Disease"/>
            <person name="Wu L."/>
            <person name="Ma J."/>
        </authorList>
    </citation>
    <scope>NUCLEOTIDE SEQUENCE [LARGE SCALE GENOMIC DNA]</scope>
    <source>
        <strain evidence="3">CCM 7427</strain>
    </source>
</reference>
<evidence type="ECO:0000313" key="2">
    <source>
        <dbReference type="EMBL" id="MFD2647526.1"/>
    </source>
</evidence>